<dbReference type="PANTHER" id="PTHR21266">
    <property type="entry name" value="IRON-SULFUR DOMAIN CONTAINING PROTEIN"/>
    <property type="match status" value="1"/>
</dbReference>
<dbReference type="RefSeq" id="WP_201949232.1">
    <property type="nucleotide sequence ID" value="NZ_JAERRJ010000007.1"/>
</dbReference>
<feature type="compositionally biased region" description="Low complexity" evidence="12">
    <location>
        <begin position="396"/>
        <end position="406"/>
    </location>
</feature>
<dbReference type="CDD" id="cd03531">
    <property type="entry name" value="Rieske_RO_Alpha_KSH"/>
    <property type="match status" value="1"/>
</dbReference>
<dbReference type="InterPro" id="IPR036922">
    <property type="entry name" value="Rieske_2Fe-2S_sf"/>
</dbReference>
<evidence type="ECO:0000256" key="7">
    <source>
        <dbReference type="ARBA" id="ARBA00023014"/>
    </source>
</evidence>
<dbReference type="PROSITE" id="PS51296">
    <property type="entry name" value="RIESKE"/>
    <property type="match status" value="1"/>
</dbReference>
<dbReference type="Pfam" id="PF00355">
    <property type="entry name" value="Rieske"/>
    <property type="match status" value="1"/>
</dbReference>
<dbReference type="InterPro" id="IPR045605">
    <property type="entry name" value="KshA-like_C"/>
</dbReference>
<organism evidence="14 15">
    <name type="scientific">Nocardia acididurans</name>
    <dbReference type="NCBI Taxonomy" id="2802282"/>
    <lineage>
        <taxon>Bacteria</taxon>
        <taxon>Bacillati</taxon>
        <taxon>Actinomycetota</taxon>
        <taxon>Actinomycetes</taxon>
        <taxon>Mycobacteriales</taxon>
        <taxon>Nocardiaceae</taxon>
        <taxon>Nocardia</taxon>
    </lineage>
</organism>
<reference evidence="14 15" key="1">
    <citation type="submission" date="2021-01" db="EMBL/GenBank/DDBJ databases">
        <title>WGS of actinomycetes isolated from Thailand.</title>
        <authorList>
            <person name="Thawai C."/>
        </authorList>
    </citation>
    <scope>NUCLEOTIDE SEQUENCE [LARGE SCALE GENOMIC DNA]</scope>
    <source>
        <strain evidence="14 15">LPG 2</strain>
    </source>
</reference>
<keyword evidence="4" id="KW-0442">Lipid degradation</keyword>
<keyword evidence="3" id="KW-0479">Metal-binding</keyword>
<gene>
    <name evidence="14" type="ORF">JK358_19970</name>
</gene>
<sequence>MDVPKPPGPRGKIREIDVGAMPARYARGWHCLGLTESFRDGKPHSVKAFGTKLVVFADSAGELQVLDAYCRHLGGDLSMGEIKGDEVACPFHDWRWGGDGKCKAIPYARRVPPLARTRTWTTLERNGQLFVWHDHEGNPPPPEVTIPHAIGPYTAVDGSGIEQLAEGWTPWEWNSVLIEGANCREIIDNVVDMAHFFYVHYAFPTFFKNVFEGHVATQYLVTKGRPDIGMAAETGIDVLIDSEASYFGPSYMINPMLNDYGGFEIKTVLINCHYPVTQDSFVLMWGVSLEKPKDLPDEHVKIFAEQLAEGVSVGFQQDVEIWKHKTKIDNPLLCEEDGPVYQLRRWYDQFYVDVADIDPKSVQRFEFEVDTAKANEAWEAEVAENLRRKHEREAQEQQQPEPAALG</sequence>
<dbReference type="Gene3D" id="2.102.10.10">
    <property type="entry name" value="Rieske [2Fe-2S] iron-sulphur domain"/>
    <property type="match status" value="1"/>
</dbReference>
<evidence type="ECO:0000256" key="4">
    <source>
        <dbReference type="ARBA" id="ARBA00022963"/>
    </source>
</evidence>
<evidence type="ECO:0000256" key="10">
    <source>
        <dbReference type="ARBA" id="ARBA00030944"/>
    </source>
</evidence>
<dbReference type="SUPFAM" id="SSF55961">
    <property type="entry name" value="Bet v1-like"/>
    <property type="match status" value="1"/>
</dbReference>
<evidence type="ECO:0000259" key="13">
    <source>
        <dbReference type="PROSITE" id="PS51296"/>
    </source>
</evidence>
<dbReference type="InterPro" id="IPR017941">
    <property type="entry name" value="Rieske_2Fe-2S"/>
</dbReference>
<comment type="cofactor">
    <cofactor evidence="1">
        <name>Fe cation</name>
        <dbReference type="ChEBI" id="CHEBI:24875"/>
    </cofactor>
</comment>
<protein>
    <recommendedName>
        <fullName evidence="10">Rieske-type oxygenase</fullName>
    </recommendedName>
</protein>
<evidence type="ECO:0000313" key="14">
    <source>
        <dbReference type="EMBL" id="MBL1076680.1"/>
    </source>
</evidence>
<keyword evidence="9" id="KW-0753">Steroid metabolism</keyword>
<evidence type="ECO:0000256" key="5">
    <source>
        <dbReference type="ARBA" id="ARBA00023002"/>
    </source>
</evidence>
<dbReference type="EMBL" id="JAERRJ010000007">
    <property type="protein sequence ID" value="MBL1076680.1"/>
    <property type="molecule type" value="Genomic_DNA"/>
</dbReference>
<proteinExistence type="predicted"/>
<keyword evidence="5" id="KW-0560">Oxidoreductase</keyword>
<evidence type="ECO:0000256" key="8">
    <source>
        <dbReference type="ARBA" id="ARBA00023098"/>
    </source>
</evidence>
<evidence type="ECO:0000313" key="15">
    <source>
        <dbReference type="Proteomes" id="UP000602198"/>
    </source>
</evidence>
<evidence type="ECO:0000256" key="12">
    <source>
        <dbReference type="SAM" id="MobiDB-lite"/>
    </source>
</evidence>
<keyword evidence="6" id="KW-0408">Iron</keyword>
<keyword evidence="15" id="KW-1185">Reference proteome</keyword>
<accession>A0ABS1M9G9</accession>
<dbReference type="Proteomes" id="UP000602198">
    <property type="component" value="Unassembled WGS sequence"/>
</dbReference>
<keyword evidence="8" id="KW-0443">Lipid metabolism</keyword>
<evidence type="ECO:0000256" key="1">
    <source>
        <dbReference type="ARBA" id="ARBA00001962"/>
    </source>
</evidence>
<evidence type="ECO:0000256" key="3">
    <source>
        <dbReference type="ARBA" id="ARBA00022723"/>
    </source>
</evidence>
<evidence type="ECO:0000256" key="6">
    <source>
        <dbReference type="ARBA" id="ARBA00023004"/>
    </source>
</evidence>
<evidence type="ECO:0000256" key="11">
    <source>
        <dbReference type="ARBA" id="ARBA00046982"/>
    </source>
</evidence>
<evidence type="ECO:0000256" key="2">
    <source>
        <dbReference type="ARBA" id="ARBA00022714"/>
    </source>
</evidence>
<dbReference type="InterPro" id="IPR050584">
    <property type="entry name" value="Cholesterol_7-desaturase"/>
</dbReference>
<comment type="caution">
    <text evidence="14">The sequence shown here is derived from an EMBL/GenBank/DDBJ whole genome shotgun (WGS) entry which is preliminary data.</text>
</comment>
<comment type="subunit">
    <text evidence="11">Homotrimer. The two-component system 3-ketosteroid-9-alpha-monooxygenase is composed of an oxygenase component KshA and a reductase component KshB.</text>
</comment>
<dbReference type="Gene3D" id="3.90.380.10">
    <property type="entry name" value="Naphthalene 1,2-dioxygenase Alpha Subunit, Chain A, domain 1"/>
    <property type="match status" value="1"/>
</dbReference>
<dbReference type="PANTHER" id="PTHR21266:SF60">
    <property type="entry name" value="3-KETOSTEROID-9-ALPHA-MONOOXYGENASE, OXYGENASE COMPONENT"/>
    <property type="match status" value="1"/>
</dbReference>
<feature type="region of interest" description="Disordered" evidence="12">
    <location>
        <begin position="385"/>
        <end position="406"/>
    </location>
</feature>
<name>A0ABS1M9G9_9NOCA</name>
<dbReference type="Pfam" id="PF19298">
    <property type="entry name" value="KshA_C"/>
    <property type="match status" value="1"/>
</dbReference>
<dbReference type="SUPFAM" id="SSF50022">
    <property type="entry name" value="ISP domain"/>
    <property type="match status" value="1"/>
</dbReference>
<feature type="domain" description="Rieske" evidence="13">
    <location>
        <begin position="29"/>
        <end position="131"/>
    </location>
</feature>
<evidence type="ECO:0000256" key="9">
    <source>
        <dbReference type="ARBA" id="ARBA00023221"/>
    </source>
</evidence>
<keyword evidence="7" id="KW-0411">Iron-sulfur</keyword>
<keyword evidence="2" id="KW-0001">2Fe-2S</keyword>